<dbReference type="SUPFAM" id="SSF52540">
    <property type="entry name" value="P-loop containing nucleoside triphosphate hydrolases"/>
    <property type="match status" value="1"/>
</dbReference>
<feature type="domain" description="DNA helicase Pif1-like 2B" evidence="1">
    <location>
        <begin position="58"/>
        <end position="101"/>
    </location>
</feature>
<dbReference type="EMBL" id="DF849855">
    <property type="protein sequence ID" value="GAT59323.1"/>
    <property type="molecule type" value="Genomic_DNA"/>
</dbReference>
<proteinExistence type="predicted"/>
<keyword evidence="3" id="KW-1185">Reference proteome</keyword>
<dbReference type="CDD" id="cd18809">
    <property type="entry name" value="SF1_C_RecD"/>
    <property type="match status" value="1"/>
</dbReference>
<name>A0ABQ0M7J4_MYCCL</name>
<gene>
    <name evidence="2" type="ORF">MCHLO_15635</name>
</gene>
<dbReference type="PANTHER" id="PTHR23274">
    <property type="entry name" value="DNA HELICASE-RELATED"/>
    <property type="match status" value="1"/>
</dbReference>
<dbReference type="InterPro" id="IPR027417">
    <property type="entry name" value="P-loop_NTPase"/>
</dbReference>
<dbReference type="Pfam" id="PF21530">
    <property type="entry name" value="Pif1_2B_dom"/>
    <property type="match status" value="1"/>
</dbReference>
<sequence length="218" mass="23831">MASQSLNGFRYFGDVEINSTVLGLMSGDSRTYVSADQVIEESGADGPRDANKAPIPVEFLRSINSGSLPPGELTLKVGCPLILLRNLAPAEGLCNGTRMILRRMSERVLECQLVGGDHDGELALIPRITLTPSNTADFTFMFSRRQFPLRLAFALTINKAQGQSVKFVGLDLRVPVFSHGQLYVAFSRATSSYRIKVLLPEDAVAETVNIVYPEVLIQ</sequence>
<dbReference type="Proteomes" id="UP000815677">
    <property type="component" value="Unassembled WGS sequence"/>
</dbReference>
<evidence type="ECO:0000313" key="3">
    <source>
        <dbReference type="Proteomes" id="UP000815677"/>
    </source>
</evidence>
<evidence type="ECO:0000259" key="1">
    <source>
        <dbReference type="Pfam" id="PF21530"/>
    </source>
</evidence>
<dbReference type="InterPro" id="IPR049163">
    <property type="entry name" value="Pif1-like_2B_dom"/>
</dbReference>
<reference evidence="2" key="1">
    <citation type="submission" date="2014-09" db="EMBL/GenBank/DDBJ databases">
        <title>Genome sequence of the luminous mushroom Mycena chlorophos for searching fungal bioluminescence genes.</title>
        <authorList>
            <person name="Tanaka Y."/>
            <person name="Kasuga D."/>
            <person name="Oba Y."/>
            <person name="Hase S."/>
            <person name="Sato K."/>
            <person name="Oba Y."/>
            <person name="Sakakibara Y."/>
        </authorList>
    </citation>
    <scope>NUCLEOTIDE SEQUENCE</scope>
</reference>
<accession>A0ABQ0M7J4</accession>
<dbReference type="PANTHER" id="PTHR23274:SF51">
    <property type="entry name" value="OS03G0423850 PROTEIN"/>
    <property type="match status" value="1"/>
</dbReference>
<organism evidence="2 3">
    <name type="scientific">Mycena chlorophos</name>
    <name type="common">Agaric fungus</name>
    <name type="synonym">Agaricus chlorophos</name>
    <dbReference type="NCBI Taxonomy" id="658473"/>
    <lineage>
        <taxon>Eukaryota</taxon>
        <taxon>Fungi</taxon>
        <taxon>Dikarya</taxon>
        <taxon>Basidiomycota</taxon>
        <taxon>Agaricomycotina</taxon>
        <taxon>Agaricomycetes</taxon>
        <taxon>Agaricomycetidae</taxon>
        <taxon>Agaricales</taxon>
        <taxon>Marasmiineae</taxon>
        <taxon>Mycenaceae</taxon>
        <taxon>Mycena</taxon>
    </lineage>
</organism>
<evidence type="ECO:0000313" key="2">
    <source>
        <dbReference type="EMBL" id="GAT59323.1"/>
    </source>
</evidence>
<protein>
    <submittedName>
        <fullName evidence="2">Transcriptional factor B3</fullName>
    </submittedName>
</protein>